<gene>
    <name evidence="1" type="ORF">C8263_18275</name>
</gene>
<accession>A0A2T3W3B6</accession>
<dbReference type="Proteomes" id="UP000240317">
    <property type="component" value="Unassembled WGS sequence"/>
</dbReference>
<dbReference type="OrthoDB" id="9889348at2"/>
<evidence type="ECO:0000313" key="1">
    <source>
        <dbReference type="EMBL" id="PTA66385.1"/>
    </source>
</evidence>
<dbReference type="EMBL" id="PYSV01000036">
    <property type="protein sequence ID" value="PTA66385.1"/>
    <property type="molecule type" value="Genomic_DNA"/>
</dbReference>
<keyword evidence="2" id="KW-1185">Reference proteome</keyword>
<dbReference type="RefSeq" id="WP_107139556.1">
    <property type="nucleotide sequence ID" value="NZ_PYSV01000036.1"/>
</dbReference>
<sequence>MLVHITLDLTEEATEARADAVLEALHGAGMRDIDARFLKRYALVSGQLEASQIEAVEALDVVKAVEPDGTVTAL</sequence>
<evidence type="ECO:0000313" key="2">
    <source>
        <dbReference type="Proteomes" id="UP000240317"/>
    </source>
</evidence>
<organism evidence="1 2">
    <name type="scientific">Deinococcus arcticus</name>
    <dbReference type="NCBI Taxonomy" id="2136176"/>
    <lineage>
        <taxon>Bacteria</taxon>
        <taxon>Thermotogati</taxon>
        <taxon>Deinococcota</taxon>
        <taxon>Deinococci</taxon>
        <taxon>Deinococcales</taxon>
        <taxon>Deinococcaceae</taxon>
        <taxon>Deinococcus</taxon>
    </lineage>
</organism>
<proteinExistence type="predicted"/>
<name>A0A2T3W3B6_9DEIO</name>
<reference evidence="1 2" key="1">
    <citation type="submission" date="2018-03" db="EMBL/GenBank/DDBJ databases">
        <title>Draft genome of Deinococcus sp. OD32.</title>
        <authorList>
            <person name="Wang X.-P."/>
            <person name="Du Z.-J."/>
        </authorList>
    </citation>
    <scope>NUCLEOTIDE SEQUENCE [LARGE SCALE GENOMIC DNA]</scope>
    <source>
        <strain evidence="1 2">OD32</strain>
    </source>
</reference>
<dbReference type="AlphaFoldDB" id="A0A2T3W3B6"/>
<comment type="caution">
    <text evidence="1">The sequence shown here is derived from an EMBL/GenBank/DDBJ whole genome shotgun (WGS) entry which is preliminary data.</text>
</comment>
<protein>
    <submittedName>
        <fullName evidence="1">Uncharacterized protein</fullName>
    </submittedName>
</protein>